<dbReference type="OrthoDB" id="192733at2759"/>
<organism evidence="8 9">
    <name type="scientific">Rhizophagus irregularis</name>
    <dbReference type="NCBI Taxonomy" id="588596"/>
    <lineage>
        <taxon>Eukaryota</taxon>
        <taxon>Fungi</taxon>
        <taxon>Fungi incertae sedis</taxon>
        <taxon>Mucoromycota</taxon>
        <taxon>Glomeromycotina</taxon>
        <taxon>Glomeromycetes</taxon>
        <taxon>Glomerales</taxon>
        <taxon>Glomeraceae</taxon>
        <taxon>Rhizophagus</taxon>
    </lineage>
</organism>
<feature type="transmembrane region" description="Helical" evidence="7">
    <location>
        <begin position="324"/>
        <end position="343"/>
    </location>
</feature>
<dbReference type="InterPro" id="IPR024671">
    <property type="entry name" value="Atg22-like"/>
</dbReference>
<dbReference type="InterPro" id="IPR036259">
    <property type="entry name" value="MFS_trans_sf"/>
</dbReference>
<protein>
    <recommendedName>
        <fullName evidence="7">Autophagy-related protein</fullName>
    </recommendedName>
</protein>
<dbReference type="VEuPathDB" id="FungiDB:RhiirFUN_000393"/>
<keyword evidence="7" id="KW-0029">Amino-acid transport</keyword>
<dbReference type="GO" id="GO:0012505">
    <property type="term" value="C:endomembrane system"/>
    <property type="evidence" value="ECO:0007669"/>
    <property type="project" value="UniProtKB-SubCell"/>
</dbReference>
<keyword evidence="7" id="KW-0072">Autophagy</keyword>
<dbReference type="PANTHER" id="PTHR23519:SF1">
    <property type="entry name" value="AUTOPHAGY-RELATED PROTEIN 22"/>
    <property type="match status" value="1"/>
</dbReference>
<feature type="transmembrane region" description="Helical" evidence="7">
    <location>
        <begin position="387"/>
        <end position="409"/>
    </location>
</feature>
<dbReference type="GO" id="GO:0006865">
    <property type="term" value="P:amino acid transport"/>
    <property type="evidence" value="ECO:0007669"/>
    <property type="project" value="UniProtKB-KW"/>
</dbReference>
<dbReference type="AlphaFoldDB" id="A0A2I1GVR6"/>
<dbReference type="Gene3D" id="1.20.1250.20">
    <property type="entry name" value="MFS general substrate transporter like domains"/>
    <property type="match status" value="1"/>
</dbReference>
<evidence type="ECO:0000256" key="3">
    <source>
        <dbReference type="ARBA" id="ARBA00022448"/>
    </source>
</evidence>
<proteinExistence type="inferred from homology"/>
<evidence type="ECO:0000313" key="8">
    <source>
        <dbReference type="EMBL" id="PKY50729.1"/>
    </source>
</evidence>
<dbReference type="VEuPathDB" id="FungiDB:FUN_020753"/>
<keyword evidence="6 7" id="KW-0472">Membrane</keyword>
<dbReference type="VEuPathDB" id="FungiDB:RhiirA1_435655"/>
<keyword evidence="3 7" id="KW-0813">Transport</keyword>
<evidence type="ECO:0000256" key="2">
    <source>
        <dbReference type="ARBA" id="ARBA00006978"/>
    </source>
</evidence>
<dbReference type="SUPFAM" id="SSF103473">
    <property type="entry name" value="MFS general substrate transporter"/>
    <property type="match status" value="1"/>
</dbReference>
<keyword evidence="9" id="KW-1185">Reference proteome</keyword>
<keyword evidence="7" id="KW-0926">Vacuole</keyword>
<feature type="transmembrane region" description="Helical" evidence="7">
    <location>
        <begin position="149"/>
        <end position="177"/>
    </location>
</feature>
<dbReference type="Pfam" id="PF11700">
    <property type="entry name" value="ATG22"/>
    <property type="match status" value="1"/>
</dbReference>
<feature type="transmembrane region" description="Helical" evidence="7">
    <location>
        <begin position="450"/>
        <end position="471"/>
    </location>
</feature>
<comment type="similarity">
    <text evidence="2 7">Belongs to the ATG22 family.</text>
</comment>
<dbReference type="GO" id="GO:0005774">
    <property type="term" value="C:vacuolar membrane"/>
    <property type="evidence" value="ECO:0007669"/>
    <property type="project" value="UniProtKB-SubCell"/>
</dbReference>
<comment type="subcellular location">
    <subcellularLocation>
        <location evidence="1">Endomembrane system</location>
        <topology evidence="1">Multi-pass membrane protein</topology>
    </subcellularLocation>
    <subcellularLocation>
        <location evidence="7">Vacuole membrane</location>
        <topology evidence="7">Multi-pass membrane protein</topology>
    </subcellularLocation>
</comment>
<evidence type="ECO:0000256" key="5">
    <source>
        <dbReference type="ARBA" id="ARBA00022989"/>
    </source>
</evidence>
<dbReference type="Proteomes" id="UP000234323">
    <property type="component" value="Unassembled WGS sequence"/>
</dbReference>
<accession>A0A2I1GVR6</accession>
<dbReference type="GO" id="GO:0006914">
    <property type="term" value="P:autophagy"/>
    <property type="evidence" value="ECO:0007669"/>
    <property type="project" value="UniProtKB-KW"/>
</dbReference>
<evidence type="ECO:0000256" key="1">
    <source>
        <dbReference type="ARBA" id="ARBA00004127"/>
    </source>
</evidence>
<feature type="transmembrane region" description="Helical" evidence="7">
    <location>
        <begin position="291"/>
        <end position="312"/>
    </location>
</feature>
<keyword evidence="4 7" id="KW-0812">Transmembrane</keyword>
<dbReference type="InterPro" id="IPR050495">
    <property type="entry name" value="ATG22/LtaA_families"/>
</dbReference>
<dbReference type="PANTHER" id="PTHR23519">
    <property type="entry name" value="AUTOPHAGY-RELATED PROTEIN 22"/>
    <property type="match status" value="1"/>
</dbReference>
<feature type="transmembrane region" description="Helical" evidence="7">
    <location>
        <begin position="198"/>
        <end position="221"/>
    </location>
</feature>
<name>A0A2I1GVR6_9GLOM</name>
<comment type="caution">
    <text evidence="8">The sequence shown here is derived from an EMBL/GenBank/DDBJ whole genome shotgun (WGS) entry which is preliminary data.</text>
</comment>
<evidence type="ECO:0000256" key="6">
    <source>
        <dbReference type="ARBA" id="ARBA00023136"/>
    </source>
</evidence>
<comment type="function">
    <text evidence="7">Vacuolar effluxer which mediate the efflux of amino acids resulting from autophagic degradation. The release of autophagic amino acids allows the maintenance of protein synthesis and viability during nitrogen starvation.</text>
</comment>
<feature type="transmembrane region" description="Helical" evidence="7">
    <location>
        <begin position="233"/>
        <end position="253"/>
    </location>
</feature>
<keyword evidence="5 7" id="KW-1133">Transmembrane helix</keyword>
<evidence type="ECO:0000256" key="4">
    <source>
        <dbReference type="ARBA" id="ARBA00022692"/>
    </source>
</evidence>
<gene>
    <name evidence="8" type="ORF">RhiirA4_467345</name>
</gene>
<feature type="transmembrane region" description="Helical" evidence="7">
    <location>
        <begin position="355"/>
        <end position="381"/>
    </location>
</feature>
<feature type="transmembrane region" description="Helical" evidence="7">
    <location>
        <begin position="121"/>
        <end position="143"/>
    </location>
</feature>
<evidence type="ECO:0000313" key="9">
    <source>
        <dbReference type="Proteomes" id="UP000234323"/>
    </source>
</evidence>
<feature type="transmembrane region" description="Helical" evidence="7">
    <location>
        <begin position="421"/>
        <end position="444"/>
    </location>
</feature>
<reference evidence="8 9" key="1">
    <citation type="submission" date="2015-10" db="EMBL/GenBank/DDBJ databases">
        <title>Genome analyses suggest a sexual origin of heterokaryosis in a supposedly ancient asexual fungus.</title>
        <authorList>
            <person name="Ropars J."/>
            <person name="Sedzielewska K."/>
            <person name="Noel J."/>
            <person name="Charron P."/>
            <person name="Farinelli L."/>
            <person name="Marton T."/>
            <person name="Kruger M."/>
            <person name="Pelin A."/>
            <person name="Brachmann A."/>
            <person name="Corradi N."/>
        </authorList>
    </citation>
    <scope>NUCLEOTIDE SEQUENCE [LARGE SCALE GENOMIC DNA]</scope>
    <source>
        <strain evidence="8 9">A4</strain>
    </source>
</reference>
<dbReference type="EMBL" id="LLXI01000913">
    <property type="protein sequence ID" value="PKY50729.1"/>
    <property type="molecule type" value="Genomic_DNA"/>
</dbReference>
<feature type="transmembrane region" description="Helical" evidence="7">
    <location>
        <begin position="89"/>
        <end position="109"/>
    </location>
</feature>
<evidence type="ECO:0000256" key="7">
    <source>
        <dbReference type="RuleBase" id="RU363073"/>
    </source>
</evidence>
<sequence>MSQESPHDSQVIKNEPLTSKELKGWYAYYFASGAYDNATIGLFIPIVLENLASQAGYEVDKLDTPCDITKSIHTCVVKFGVGYVDTASYSLYIIALTAFLQCILLISSSPFADHGANRKNFLLTYSYIGAISTSLFSLIIKAGGPFDSYVIAGILTIVSNCCFGAAFVFYLSYIPIYSRIHTDVISQKKTEDKVATELSINMMTAGFIAGLLSIIGGLGIVTGLNESNSSIQYAVSLGGIWWFVWLTIPLFLLKKHPRPPLPSTENLFLYPYKRIFKTLKSARKLWQTMKFLIAWSLISDGINIIGPLSALFIKVELGLSDQKLVILAIIVPITAVIGDYLFHSIEKYYGFSIKAMVLINSVILSLLPTYTLVGFIAPFGLRQQWEVWLFVSYFGLSLGSIQAYYQAMFSILIPKGHESEFFSLFLITAKGSSWMGPLITGAITNVTHNIRSGFLFIIFMLLVSCIIMWTVDVEKGKHDAEDFINNEMEENTENTE</sequence>